<feature type="region of interest" description="Disordered" evidence="1">
    <location>
        <begin position="907"/>
        <end position="935"/>
    </location>
</feature>
<dbReference type="Proteomes" id="UP000323011">
    <property type="component" value="Unassembled WGS sequence"/>
</dbReference>
<dbReference type="InterPro" id="IPR000719">
    <property type="entry name" value="Prot_kinase_dom"/>
</dbReference>
<dbReference type="PROSITE" id="PS50011">
    <property type="entry name" value="PROTEIN_KINASE_DOM"/>
    <property type="match status" value="1"/>
</dbReference>
<evidence type="ECO:0000259" key="2">
    <source>
        <dbReference type="PROSITE" id="PS50011"/>
    </source>
</evidence>
<dbReference type="InterPro" id="IPR011009">
    <property type="entry name" value="Kinase-like_dom_sf"/>
</dbReference>
<dbReference type="PANTHER" id="PTHR44167">
    <property type="entry name" value="OVARIAN-SPECIFIC SERINE/THREONINE-PROTEIN KINASE LOK-RELATED"/>
    <property type="match status" value="1"/>
</dbReference>
<evidence type="ECO:0000256" key="1">
    <source>
        <dbReference type="SAM" id="MobiDB-lite"/>
    </source>
</evidence>
<sequence length="1354" mass="138480">MGRQTILTCPTWGSHMFVELYLGREHREPSAPKDATLSGSVFLGRLAWTSEAGGGVQRSGPILLKAFTSDSRLMTCIREASALARANGWPEREHVHYCGTTLEAASARARRRADACGPTSPLGAALAVDVLDEAFEAEGSRLGDRPHSFAPRMLAYSTHARLMEVDSDEAAMAAAARACEATPGLGRHGGRGYRKPPLSRCESVVVMQGLDTTLSRLIDPSSDSLAWTCLPESEFVRPFLGPSLLGALARCHSAGIAHLDVKPDNIGIHVCASRGTVRAVLIDFGLSFVFPLDEPAAAEEAARRAAAAELAGDDAGVVPPGVTDGQPHCVEAASLPTGCVLRYHKCGTMQYVPPEMFLASQRAERHHRVTQIDTRRADVFSAAASLAEAITGRRLPWADTHLLAVAFMPAVAELIPAPASGGPVAAKLVARRRAEELIRRARGLAGAWYNPAADAAPAGHASLQPEAVIRGNEAYARFCRDPACRHAIKPGASPTAFEPLPAFASAPADGEGAGSARGSGGPGAAPGAAASSPPHVFEDDREMQRLAEAAANPKAPLPVKTFDEVAQRVRARLAMLEPPTRLPAQSGAATPVLLPTFAEYITRPLRPGDDPSLGARADFFSFAMAFAGLEGRFLTDRALPRELLAHEYVAGAQRVLAAADGLPPTESADETVLHVIRARVGEMLVGKPSAATRARVESVVGKLAVAMAVPRAVGGPVDVPDEAAATAAPDATAYSAGEAPGDGAGELLAQEPALWDAKATMATGERVAAAVVRATRTMSGSNAALAVSVLSGARAARVGGGSVSAGAAGRSVALGHGAAVASLGKSSIPSSVGWSQAEAQAFVSVQGVPGFGDDQALLSIDGVAREPVDGPSSAVVQFAFPRSAGTELAAAADLSNGISTRGVQAVRRSGASLSQPPLARATESGGSTAGAGAAPARAEQSGLWATLSGAIAWMVAGPSGARPLPEMAESSSRTAATSPELEMLARLRHSAATAQKLGRTDGLESEARAQWAAAARRAIAAVEAREASAYGIVSRQLGLDPAQSRVAQAVRLAVAQANPEAVATRLANEVSLASFARERLAGRDALWAQGPGAALAVAAGAIELLRAPGGLIDAVGRLQAVSKASQELLGVAGAIVFSPVVSTISGGVSMRLTLAVLEEARNTSLGAVRVCFRGSKVESLPEGDEAVEEADESDACSAASAAGADGPASGAEEAPAAAAGGLAEEGVCALPERLPGGWAMGAVTGVPAWASARLLVIDVIATRHPCVGSSTVSVRRADSQPISRHAIELSAMADTLRSDQGAAGGALGFWGSPLHQQFSSADEQERGVAVVPVASDDAFQCVSAAVSAALAACD</sequence>
<dbReference type="SUPFAM" id="SSF56112">
    <property type="entry name" value="Protein kinase-like (PK-like)"/>
    <property type="match status" value="1"/>
</dbReference>
<dbReference type="SMART" id="SM00220">
    <property type="entry name" value="S_TKc"/>
    <property type="match status" value="1"/>
</dbReference>
<accession>A0A5A8CSM3</accession>
<dbReference type="GO" id="GO:0044773">
    <property type="term" value="P:mitotic DNA damage checkpoint signaling"/>
    <property type="evidence" value="ECO:0007669"/>
    <property type="project" value="TreeGrafter"/>
</dbReference>
<proteinExistence type="predicted"/>
<dbReference type="EMBL" id="VLTN01000008">
    <property type="protein sequence ID" value="KAA0155180.1"/>
    <property type="molecule type" value="Genomic_DNA"/>
</dbReference>
<dbReference type="Gene3D" id="1.10.510.10">
    <property type="entry name" value="Transferase(Phosphotransferase) domain 1"/>
    <property type="match status" value="1"/>
</dbReference>
<gene>
    <name evidence="3" type="ORF">FNF29_01931</name>
</gene>
<dbReference type="GO" id="GO:0005634">
    <property type="term" value="C:nucleus"/>
    <property type="evidence" value="ECO:0007669"/>
    <property type="project" value="TreeGrafter"/>
</dbReference>
<protein>
    <recommendedName>
        <fullName evidence="2">Protein kinase domain-containing protein</fullName>
    </recommendedName>
</protein>
<feature type="region of interest" description="Disordered" evidence="1">
    <location>
        <begin position="1181"/>
        <end position="1216"/>
    </location>
</feature>
<dbReference type="PANTHER" id="PTHR44167:SF30">
    <property type="entry name" value="PHOSPHORYLASE KINASE"/>
    <property type="match status" value="1"/>
</dbReference>
<feature type="compositionally biased region" description="Low complexity" evidence="1">
    <location>
        <begin position="1195"/>
        <end position="1216"/>
    </location>
</feature>
<feature type="domain" description="Protein kinase" evidence="2">
    <location>
        <begin position="92"/>
        <end position="593"/>
    </location>
</feature>
<evidence type="ECO:0000313" key="3">
    <source>
        <dbReference type="EMBL" id="KAA0155180.1"/>
    </source>
</evidence>
<evidence type="ECO:0000313" key="4">
    <source>
        <dbReference type="Proteomes" id="UP000323011"/>
    </source>
</evidence>
<dbReference type="GO" id="GO:0004674">
    <property type="term" value="F:protein serine/threonine kinase activity"/>
    <property type="evidence" value="ECO:0007669"/>
    <property type="project" value="TreeGrafter"/>
</dbReference>
<feature type="compositionally biased region" description="Acidic residues" evidence="1">
    <location>
        <begin position="1181"/>
        <end position="1194"/>
    </location>
</feature>
<reference evidence="3 4" key="1">
    <citation type="submission" date="2019-07" db="EMBL/GenBank/DDBJ databases">
        <title>Genomes of Cafeteria roenbergensis.</title>
        <authorList>
            <person name="Fischer M.G."/>
            <person name="Hackl T."/>
            <person name="Roman M."/>
        </authorList>
    </citation>
    <scope>NUCLEOTIDE SEQUENCE [LARGE SCALE GENOMIC DNA]</scope>
    <source>
        <strain evidence="3 4">BVI</strain>
    </source>
</reference>
<keyword evidence="4" id="KW-1185">Reference proteome</keyword>
<feature type="compositionally biased region" description="Low complexity" evidence="1">
    <location>
        <begin position="919"/>
        <end position="935"/>
    </location>
</feature>
<feature type="compositionally biased region" description="Gly residues" evidence="1">
    <location>
        <begin position="511"/>
        <end position="524"/>
    </location>
</feature>
<dbReference type="GO" id="GO:0005524">
    <property type="term" value="F:ATP binding"/>
    <property type="evidence" value="ECO:0007669"/>
    <property type="project" value="InterPro"/>
</dbReference>
<comment type="caution">
    <text evidence="3">The sequence shown here is derived from an EMBL/GenBank/DDBJ whole genome shotgun (WGS) entry which is preliminary data.</text>
</comment>
<feature type="compositionally biased region" description="Low complexity" evidence="1">
    <location>
        <begin position="525"/>
        <end position="534"/>
    </location>
</feature>
<name>A0A5A8CSM3_CAFRO</name>
<feature type="region of interest" description="Disordered" evidence="1">
    <location>
        <begin position="499"/>
        <end position="536"/>
    </location>
</feature>
<organism evidence="3 4">
    <name type="scientific">Cafeteria roenbergensis</name>
    <name type="common">Marine flagellate</name>
    <dbReference type="NCBI Taxonomy" id="33653"/>
    <lineage>
        <taxon>Eukaryota</taxon>
        <taxon>Sar</taxon>
        <taxon>Stramenopiles</taxon>
        <taxon>Bigyra</taxon>
        <taxon>Opalozoa</taxon>
        <taxon>Bicosoecida</taxon>
        <taxon>Cafeteriaceae</taxon>
        <taxon>Cafeteria</taxon>
    </lineage>
</organism>